<evidence type="ECO:0000313" key="1">
    <source>
        <dbReference type="EMBL" id="SDJ84918.1"/>
    </source>
</evidence>
<dbReference type="RefSeq" id="WP_091509246.1">
    <property type="nucleotide sequence ID" value="NZ_FNFH01000002.1"/>
</dbReference>
<dbReference type="EMBL" id="FNFH01000002">
    <property type="protein sequence ID" value="SDJ84918.1"/>
    <property type="molecule type" value="Genomic_DNA"/>
</dbReference>
<gene>
    <name evidence="1" type="ORF">SAMN05216212_0943</name>
</gene>
<dbReference type="Proteomes" id="UP000199305">
    <property type="component" value="Unassembled WGS sequence"/>
</dbReference>
<dbReference type="SUPFAM" id="SSF52540">
    <property type="entry name" value="P-loop containing nucleoside triphosphate hydrolases"/>
    <property type="match status" value="1"/>
</dbReference>
<proteinExistence type="predicted"/>
<keyword evidence="2" id="KW-1185">Reference proteome</keyword>
<dbReference type="Gene3D" id="3.40.50.300">
    <property type="entry name" value="P-loop containing nucleotide triphosphate hydrolases"/>
    <property type="match status" value="1"/>
</dbReference>
<accession>A0A1G8X2P2</accession>
<dbReference type="OrthoDB" id="547265at2"/>
<dbReference type="STRING" id="658219.SAMN05216212_0943"/>
<name>A0A1G8X2P2_9GAMM</name>
<organism evidence="1 2">
    <name type="scientific">Microbulbifer yueqingensis</name>
    <dbReference type="NCBI Taxonomy" id="658219"/>
    <lineage>
        <taxon>Bacteria</taxon>
        <taxon>Pseudomonadati</taxon>
        <taxon>Pseudomonadota</taxon>
        <taxon>Gammaproteobacteria</taxon>
        <taxon>Cellvibrionales</taxon>
        <taxon>Microbulbiferaceae</taxon>
        <taxon>Microbulbifer</taxon>
    </lineage>
</organism>
<sequence length="382" mass="42466">MRTLYLHIGFHKTGSSSLQLALKQNGARLLEQGFEFVSLGKKGNSSGAIEVEAEGPDLSFRLNGRFRQLLSTTAGERVIVSAEHFSFLHQAADIRQVAGVCGEFFERTVVIAYLRRQDLHARSFKQQGARGCEAGRSSSSKLLGHGDGAFPEFTPPVNTYYDYAAKLHQWREIFGRDALVVREFEPAQLNGGDLVTDFAGLLGGDVRIPPCRVNEGVSRKEFLLTHKLIQLRLAPAEIRRLKPMMQRDEARLQPAREDAEAFFRHFADSNRRLNEEFLRHESGLAFSEDFSAYPVAGNDHLSFGDLAQWSADLFAAGLQNPGGLRDALLADRARALADAATTAEDLAGELRALERCLAQTAGITPARNTWWQRIRGRKRSGR</sequence>
<reference evidence="2" key="1">
    <citation type="submission" date="2016-10" db="EMBL/GenBank/DDBJ databases">
        <authorList>
            <person name="Varghese N."/>
            <person name="Submissions S."/>
        </authorList>
    </citation>
    <scope>NUCLEOTIDE SEQUENCE [LARGE SCALE GENOMIC DNA]</scope>
    <source>
        <strain evidence="2">CGMCC 1.10658</strain>
    </source>
</reference>
<protein>
    <submittedName>
        <fullName evidence="1">Uncharacterized protein</fullName>
    </submittedName>
</protein>
<dbReference type="InterPro" id="IPR027417">
    <property type="entry name" value="P-loop_NTPase"/>
</dbReference>
<dbReference type="AlphaFoldDB" id="A0A1G8X2P2"/>
<evidence type="ECO:0000313" key="2">
    <source>
        <dbReference type="Proteomes" id="UP000199305"/>
    </source>
</evidence>